<reference evidence="2 3" key="1">
    <citation type="submission" date="2021-03" db="EMBL/GenBank/DDBJ databases">
        <title>Sequencing the genomes of 1000 actinobacteria strains.</title>
        <authorList>
            <person name="Klenk H.-P."/>
        </authorList>
    </citation>
    <scope>NUCLEOTIDE SEQUENCE [LARGE SCALE GENOMIC DNA]</scope>
    <source>
        <strain evidence="2 3">DSM 14564</strain>
    </source>
</reference>
<keyword evidence="1" id="KW-1133">Transmembrane helix</keyword>
<comment type="caution">
    <text evidence="2">The sequence shown here is derived from an EMBL/GenBank/DDBJ whole genome shotgun (WGS) entry which is preliminary data.</text>
</comment>
<evidence type="ECO:0000313" key="3">
    <source>
        <dbReference type="Proteomes" id="UP000698222"/>
    </source>
</evidence>
<name>A0ABS4YQB1_9MICO</name>
<organism evidence="2 3">
    <name type="scientific">Brachybacterium fresconis</name>
    <dbReference type="NCBI Taxonomy" id="173363"/>
    <lineage>
        <taxon>Bacteria</taxon>
        <taxon>Bacillati</taxon>
        <taxon>Actinomycetota</taxon>
        <taxon>Actinomycetes</taxon>
        <taxon>Micrococcales</taxon>
        <taxon>Dermabacteraceae</taxon>
        <taxon>Brachybacterium</taxon>
    </lineage>
</organism>
<sequence length="72" mass="8188">MIAEVVRNSVHPGSANWWKSRRQATSWSWSWSATLTCTPRFDRQKDTFASYCFMTVIVTGMTVIATGWAVVD</sequence>
<dbReference type="Proteomes" id="UP000698222">
    <property type="component" value="Unassembled WGS sequence"/>
</dbReference>
<dbReference type="EMBL" id="JAGIOC010000001">
    <property type="protein sequence ID" value="MBP2410988.1"/>
    <property type="molecule type" value="Genomic_DNA"/>
</dbReference>
<keyword evidence="1" id="KW-0812">Transmembrane</keyword>
<evidence type="ECO:0000256" key="1">
    <source>
        <dbReference type="SAM" id="Phobius"/>
    </source>
</evidence>
<keyword evidence="1" id="KW-0472">Membrane</keyword>
<protein>
    <submittedName>
        <fullName evidence="2">Uncharacterized protein</fullName>
    </submittedName>
</protein>
<proteinExistence type="predicted"/>
<gene>
    <name evidence="2" type="ORF">JOF44_003891</name>
</gene>
<accession>A0ABS4YQB1</accession>
<feature type="transmembrane region" description="Helical" evidence="1">
    <location>
        <begin position="48"/>
        <end position="71"/>
    </location>
</feature>
<evidence type="ECO:0000313" key="2">
    <source>
        <dbReference type="EMBL" id="MBP2410988.1"/>
    </source>
</evidence>
<keyword evidence="3" id="KW-1185">Reference proteome</keyword>